<dbReference type="GO" id="GO:0005829">
    <property type="term" value="C:cytosol"/>
    <property type="evidence" value="ECO:0007669"/>
    <property type="project" value="TreeGrafter"/>
</dbReference>
<dbReference type="Pfam" id="PF00117">
    <property type="entry name" value="GATase"/>
    <property type="match status" value="1"/>
</dbReference>
<name>A0A0C6P1A9_BORBO</name>
<dbReference type="Proteomes" id="UP000007564">
    <property type="component" value="Chromosome"/>
</dbReference>
<proteinExistence type="predicted"/>
<feature type="domain" description="Glutamine amidotransferase" evidence="1">
    <location>
        <begin position="41"/>
        <end position="194"/>
    </location>
</feature>
<dbReference type="InterPro" id="IPR029062">
    <property type="entry name" value="Class_I_gatase-like"/>
</dbReference>
<keyword evidence="2" id="KW-0808">Transferase</keyword>
<dbReference type="InterPro" id="IPR044992">
    <property type="entry name" value="ChyE-like"/>
</dbReference>
<sequence length="239" mass="24630">MTAALPVLILHTGNPAAALRAAHGGYADMLRQAAGLDAADTHVVASYKDEAPRAPGAYRAALITGSPAMVTDREPWSEAAADWLRQAAGAGLPMFGICYGHQLLAHALGGVVGDNPAGRELGTLPVELLPAAAADPLLAGLPAAFDAQMMHEQAVLAPPPGAAVLARSAQDAHQMLRLAPRIYTAQFHPEFTPGFVAAHLRHHAALYAAEGLDVEGLARAAGPTPLAASLVRRFLACCA</sequence>
<dbReference type="PANTHER" id="PTHR42695">
    <property type="entry name" value="GLUTAMINE AMIDOTRANSFERASE YLR126C-RELATED"/>
    <property type="match status" value="1"/>
</dbReference>
<organism evidence="2 3">
    <name type="scientific">Bordetella bronchiseptica 253</name>
    <dbReference type="NCBI Taxonomy" id="568707"/>
    <lineage>
        <taxon>Bacteria</taxon>
        <taxon>Pseudomonadati</taxon>
        <taxon>Pseudomonadota</taxon>
        <taxon>Betaproteobacteria</taxon>
        <taxon>Burkholderiales</taxon>
        <taxon>Alcaligenaceae</taxon>
        <taxon>Bordetella</taxon>
    </lineage>
</organism>
<dbReference type="Gene3D" id="3.40.50.880">
    <property type="match status" value="1"/>
</dbReference>
<dbReference type="HOGENOM" id="CLU_054974_4_1_4"/>
<dbReference type="PANTHER" id="PTHR42695:SF5">
    <property type="entry name" value="GLUTAMINE AMIDOTRANSFERASE YLR126C-RELATED"/>
    <property type="match status" value="1"/>
</dbReference>
<dbReference type="KEGG" id="bbh:BN112_0439"/>
<protein>
    <submittedName>
        <fullName evidence="2">Probable class-I glutamine amidotransferase</fullName>
    </submittedName>
</protein>
<gene>
    <name evidence="2" type="ORF">BN112_0439</name>
</gene>
<dbReference type="EMBL" id="HE965806">
    <property type="protein sequence ID" value="CCJ52357.1"/>
    <property type="molecule type" value="Genomic_DNA"/>
</dbReference>
<evidence type="ECO:0000259" key="1">
    <source>
        <dbReference type="Pfam" id="PF00117"/>
    </source>
</evidence>
<dbReference type="AlphaFoldDB" id="A0A0C6P1A9"/>
<dbReference type="RefSeq" id="WP_015063755.1">
    <property type="nucleotide sequence ID" value="NC_019382.1"/>
</dbReference>
<dbReference type="InterPro" id="IPR017926">
    <property type="entry name" value="GATASE"/>
</dbReference>
<keyword evidence="2" id="KW-0315">Glutamine amidotransferase</keyword>
<dbReference type="NCBIfam" id="NF006562">
    <property type="entry name" value="PRK09065.1"/>
    <property type="match status" value="1"/>
</dbReference>
<dbReference type="OrthoDB" id="9813383at2"/>
<evidence type="ECO:0000313" key="3">
    <source>
        <dbReference type="Proteomes" id="UP000007564"/>
    </source>
</evidence>
<dbReference type="GO" id="GO:0016740">
    <property type="term" value="F:transferase activity"/>
    <property type="evidence" value="ECO:0007669"/>
    <property type="project" value="UniProtKB-KW"/>
</dbReference>
<dbReference type="SUPFAM" id="SSF52317">
    <property type="entry name" value="Class I glutamine amidotransferase-like"/>
    <property type="match status" value="1"/>
</dbReference>
<dbReference type="CDD" id="cd01741">
    <property type="entry name" value="GATase1_1"/>
    <property type="match status" value="1"/>
</dbReference>
<evidence type="ECO:0000313" key="2">
    <source>
        <dbReference type="EMBL" id="CCJ52357.1"/>
    </source>
</evidence>
<accession>A0A0C6P1A9</accession>
<reference evidence="2 3" key="1">
    <citation type="journal article" date="2012" name="BMC Genomics">
        <title>Comparative genomics of the classical Bordetella subspecies: the evolution and exchange of virulence-associated diversity amongst closely related pathogens.</title>
        <authorList>
            <person name="Park J."/>
            <person name="Zhang Y."/>
            <person name="Buboltz A.M."/>
            <person name="Zhang X."/>
            <person name="Schuster S.C."/>
            <person name="Ahuja U."/>
            <person name="Liu M."/>
            <person name="Miller J.F."/>
            <person name="Sebaihia M."/>
            <person name="Bentley S.D."/>
            <person name="Parkhill J."/>
            <person name="Harvill E.T."/>
        </authorList>
    </citation>
    <scope>NUCLEOTIDE SEQUENCE [LARGE SCALE GENOMIC DNA]</scope>
    <source>
        <strain evidence="2 3">253</strain>
    </source>
</reference>
<dbReference type="PROSITE" id="PS51273">
    <property type="entry name" value="GATASE_TYPE_1"/>
    <property type="match status" value="1"/>
</dbReference>